<reference evidence="1 2" key="1">
    <citation type="submission" date="2017-08" db="EMBL/GenBank/DDBJ databases">
        <title>Infants hospitalized years apart are colonized by the same room-sourced microbial strains.</title>
        <authorList>
            <person name="Brooks B."/>
            <person name="Olm M.R."/>
            <person name="Firek B.A."/>
            <person name="Baker R."/>
            <person name="Thomas B.C."/>
            <person name="Morowitz M.J."/>
            <person name="Banfield J.F."/>
        </authorList>
    </citation>
    <scope>NUCLEOTIDE SEQUENCE [LARGE SCALE GENOMIC DNA]</scope>
    <source>
        <strain evidence="1">S2_003_000_R2_14</strain>
    </source>
</reference>
<dbReference type="AlphaFoldDB" id="A0A2W5TRZ6"/>
<evidence type="ECO:0000313" key="1">
    <source>
        <dbReference type="EMBL" id="PZR16697.1"/>
    </source>
</evidence>
<gene>
    <name evidence="1" type="ORF">DI536_05950</name>
</gene>
<dbReference type="Proteomes" id="UP000249061">
    <property type="component" value="Unassembled WGS sequence"/>
</dbReference>
<accession>A0A2W5TRZ6</accession>
<name>A0A2W5TRZ6_9BACT</name>
<dbReference type="EMBL" id="QFQP01000003">
    <property type="protein sequence ID" value="PZR16697.1"/>
    <property type="molecule type" value="Genomic_DNA"/>
</dbReference>
<organism evidence="1 2">
    <name type="scientific">Archangium gephyra</name>
    <dbReference type="NCBI Taxonomy" id="48"/>
    <lineage>
        <taxon>Bacteria</taxon>
        <taxon>Pseudomonadati</taxon>
        <taxon>Myxococcota</taxon>
        <taxon>Myxococcia</taxon>
        <taxon>Myxococcales</taxon>
        <taxon>Cystobacterineae</taxon>
        <taxon>Archangiaceae</taxon>
        <taxon>Archangium</taxon>
    </lineage>
</organism>
<proteinExistence type="predicted"/>
<evidence type="ECO:0000313" key="2">
    <source>
        <dbReference type="Proteomes" id="UP000249061"/>
    </source>
</evidence>
<protein>
    <submittedName>
        <fullName evidence="1">Uncharacterized protein</fullName>
    </submittedName>
</protein>
<sequence>MTHLLLPKVSAVPTPLELSSYLRATGWTWALRRGAFDVFKRNDDELEVPQIDSARDYVRLVGQLIDDLSKVEQRPPAVIARDVRASVVDTTRLALKGAEMRDGTISIAKATAAHDGTRNLILAAACSVLDRRLVHPKRKPDKALEVLKTTRLGQSEMSSFVITLETPVAPRLQLQSDFFEGDDAPIERRTTLLLADALAATQEAALQTMALGSIDPFKQMAHRGVSANLCDAIAELLTETGAEFLDTSVSFAVHRPVARPPPTHTIFAASQATTLTEVARVLRAETPLPNQELIGLVVALDSGNTDKGGTFWLVVDLEGRLRRVGVKVGADDYHRAVEAHDKGQLLSVSGDLVSKAGKLSLERSHDLSTLELD</sequence>
<comment type="caution">
    <text evidence="1">The sequence shown here is derived from an EMBL/GenBank/DDBJ whole genome shotgun (WGS) entry which is preliminary data.</text>
</comment>